<dbReference type="GO" id="GO:0008330">
    <property type="term" value="F:protein tyrosine/threonine phosphatase activity"/>
    <property type="evidence" value="ECO:0007669"/>
    <property type="project" value="TreeGrafter"/>
</dbReference>
<dbReference type="PANTHER" id="PTHR10159:SF519">
    <property type="entry name" value="DUAL SPECIFICITY PROTEIN PHOSPHATASE MPK3"/>
    <property type="match status" value="1"/>
</dbReference>
<feature type="region of interest" description="Disordered" evidence="2">
    <location>
        <begin position="170"/>
        <end position="196"/>
    </location>
</feature>
<dbReference type="InterPro" id="IPR029021">
    <property type="entry name" value="Prot-tyrosine_phosphatase-like"/>
</dbReference>
<dbReference type="SUPFAM" id="SSF52799">
    <property type="entry name" value="(Phosphotyrosine protein) phosphatases II"/>
    <property type="match status" value="1"/>
</dbReference>
<feature type="compositionally biased region" description="Polar residues" evidence="2">
    <location>
        <begin position="12"/>
        <end position="25"/>
    </location>
</feature>
<name>A0A915EGM4_9BILA</name>
<sequence length="212" mass="23523">MPSVDLDDAQQESRLSASVDKQQSYGRKHAHGKNLGVLKRSGVRYVINVTSNLPNYFEHEPDFSYLRIPVDDSCSHNLAQFFQKPYPSLRKQEQSTPQLCLAYLMYALHSPLEEAFDLLLKQNATIAPNFHFMETLTCWERELFEQGETSSSSSSTSTSTVSSASAFSSDNAFSTTPGQTQQDNSTKGCPNNTNNCISSPSTVNSPTIYTVN</sequence>
<keyword evidence="1" id="KW-0904">Protein phosphatase</keyword>
<reference evidence="5" key="1">
    <citation type="submission" date="2022-11" db="UniProtKB">
        <authorList>
            <consortium name="WormBaseParasite"/>
        </authorList>
    </citation>
    <scope>IDENTIFICATION</scope>
</reference>
<dbReference type="GO" id="GO:0005829">
    <property type="term" value="C:cytosol"/>
    <property type="evidence" value="ECO:0007669"/>
    <property type="project" value="TreeGrafter"/>
</dbReference>
<dbReference type="PANTHER" id="PTHR10159">
    <property type="entry name" value="DUAL SPECIFICITY PROTEIN PHOSPHATASE"/>
    <property type="match status" value="1"/>
</dbReference>
<keyword evidence="1" id="KW-0378">Hydrolase</keyword>
<evidence type="ECO:0000256" key="1">
    <source>
        <dbReference type="ARBA" id="ARBA00022912"/>
    </source>
</evidence>
<dbReference type="GO" id="GO:0033550">
    <property type="term" value="F:MAP kinase tyrosine phosphatase activity"/>
    <property type="evidence" value="ECO:0007669"/>
    <property type="project" value="TreeGrafter"/>
</dbReference>
<keyword evidence="4" id="KW-1185">Reference proteome</keyword>
<proteinExistence type="predicted"/>
<dbReference type="GO" id="GO:0017017">
    <property type="term" value="F:MAP kinase tyrosine/serine/threonine phosphatase activity"/>
    <property type="evidence" value="ECO:0007669"/>
    <property type="project" value="TreeGrafter"/>
</dbReference>
<dbReference type="GO" id="GO:0043409">
    <property type="term" value="P:negative regulation of MAPK cascade"/>
    <property type="evidence" value="ECO:0007669"/>
    <property type="project" value="TreeGrafter"/>
</dbReference>
<dbReference type="InterPro" id="IPR020422">
    <property type="entry name" value="TYR_PHOSPHATASE_DUAL_dom"/>
</dbReference>
<evidence type="ECO:0000256" key="2">
    <source>
        <dbReference type="SAM" id="MobiDB-lite"/>
    </source>
</evidence>
<dbReference type="WBParaSite" id="jg5843">
    <property type="protein sequence ID" value="jg5843"/>
    <property type="gene ID" value="jg5843"/>
</dbReference>
<dbReference type="SMART" id="SM00195">
    <property type="entry name" value="DSPc"/>
    <property type="match status" value="1"/>
</dbReference>
<accession>A0A915EGM4</accession>
<dbReference type="Proteomes" id="UP000887574">
    <property type="component" value="Unplaced"/>
</dbReference>
<evidence type="ECO:0000259" key="3">
    <source>
        <dbReference type="SMART" id="SM00195"/>
    </source>
</evidence>
<dbReference type="AlphaFoldDB" id="A0A915EGM4"/>
<feature type="region of interest" description="Disordered" evidence="2">
    <location>
        <begin position="1"/>
        <end position="31"/>
    </location>
</feature>
<feature type="domain" description="Tyrosine-protein phosphatase" evidence="3">
    <location>
        <begin position="14"/>
        <end position="142"/>
    </location>
</feature>
<protein>
    <submittedName>
        <fullName evidence="5">Tyrosine-protein phosphatase domain-containing protein</fullName>
    </submittedName>
</protein>
<dbReference type="Gene3D" id="3.90.190.10">
    <property type="entry name" value="Protein tyrosine phosphatase superfamily"/>
    <property type="match status" value="1"/>
</dbReference>
<evidence type="ECO:0000313" key="4">
    <source>
        <dbReference type="Proteomes" id="UP000887574"/>
    </source>
</evidence>
<feature type="compositionally biased region" description="Polar residues" evidence="2">
    <location>
        <begin position="177"/>
        <end position="196"/>
    </location>
</feature>
<organism evidence="4 5">
    <name type="scientific">Ditylenchus dipsaci</name>
    <dbReference type="NCBI Taxonomy" id="166011"/>
    <lineage>
        <taxon>Eukaryota</taxon>
        <taxon>Metazoa</taxon>
        <taxon>Ecdysozoa</taxon>
        <taxon>Nematoda</taxon>
        <taxon>Chromadorea</taxon>
        <taxon>Rhabditida</taxon>
        <taxon>Tylenchina</taxon>
        <taxon>Tylenchomorpha</taxon>
        <taxon>Sphaerularioidea</taxon>
        <taxon>Anguinidae</taxon>
        <taxon>Anguininae</taxon>
        <taxon>Ditylenchus</taxon>
    </lineage>
</organism>
<feature type="compositionally biased region" description="Acidic residues" evidence="2">
    <location>
        <begin position="1"/>
        <end position="10"/>
    </location>
</feature>
<evidence type="ECO:0000313" key="5">
    <source>
        <dbReference type="WBParaSite" id="jg5843"/>
    </source>
</evidence>